<evidence type="ECO:0000313" key="3">
    <source>
        <dbReference type="Proteomes" id="UP000179362"/>
    </source>
</evidence>
<dbReference type="Gene3D" id="1.25.40.10">
    <property type="entry name" value="Tetratricopeptide repeat domain"/>
    <property type="match status" value="1"/>
</dbReference>
<name>A0A1F6U1L2_9PROT</name>
<proteinExistence type="predicted"/>
<comment type="caution">
    <text evidence="2">The sequence shown here is derived from an EMBL/GenBank/DDBJ whole genome shotgun (WGS) entry which is preliminary data.</text>
</comment>
<accession>A0A1F6U1L2</accession>
<organism evidence="2 3">
    <name type="scientific">Candidatus Muproteobacteria bacterium RIFCSPHIGHO2_02_FULL_65_16</name>
    <dbReference type="NCBI Taxonomy" id="1817766"/>
    <lineage>
        <taxon>Bacteria</taxon>
        <taxon>Pseudomonadati</taxon>
        <taxon>Pseudomonadota</taxon>
        <taxon>Candidatus Muproteobacteria</taxon>
    </lineage>
</organism>
<feature type="transmembrane region" description="Helical" evidence="1">
    <location>
        <begin position="70"/>
        <end position="89"/>
    </location>
</feature>
<reference evidence="2 3" key="1">
    <citation type="journal article" date="2016" name="Nat. Commun.">
        <title>Thousands of microbial genomes shed light on interconnected biogeochemical processes in an aquifer system.</title>
        <authorList>
            <person name="Anantharaman K."/>
            <person name="Brown C.T."/>
            <person name="Hug L.A."/>
            <person name="Sharon I."/>
            <person name="Castelle C.J."/>
            <person name="Probst A.J."/>
            <person name="Thomas B.C."/>
            <person name="Singh A."/>
            <person name="Wilkins M.J."/>
            <person name="Karaoz U."/>
            <person name="Brodie E.L."/>
            <person name="Williams K.H."/>
            <person name="Hubbard S.S."/>
            <person name="Banfield J.F."/>
        </authorList>
    </citation>
    <scope>NUCLEOTIDE SEQUENCE [LARGE SCALE GENOMIC DNA]</scope>
</reference>
<feature type="transmembrane region" description="Helical" evidence="1">
    <location>
        <begin position="13"/>
        <end position="33"/>
    </location>
</feature>
<feature type="transmembrane region" description="Helical" evidence="1">
    <location>
        <begin position="109"/>
        <end position="127"/>
    </location>
</feature>
<keyword evidence="1" id="KW-0472">Membrane</keyword>
<dbReference type="PANTHER" id="PTHR37422:SF13">
    <property type="entry name" value="LIPOPOLYSACCHARIDE BIOSYNTHESIS PROTEIN PA4999-RELATED"/>
    <property type="match status" value="1"/>
</dbReference>
<dbReference type="AlphaFoldDB" id="A0A1F6U1L2"/>
<keyword evidence="1" id="KW-0812">Transmembrane</keyword>
<evidence type="ECO:0000313" key="2">
    <source>
        <dbReference type="EMBL" id="OGI51241.1"/>
    </source>
</evidence>
<dbReference type="Proteomes" id="UP000179362">
    <property type="component" value="Unassembled WGS sequence"/>
</dbReference>
<dbReference type="PANTHER" id="PTHR37422">
    <property type="entry name" value="TEICHURONIC ACID BIOSYNTHESIS PROTEIN TUAE"/>
    <property type="match status" value="1"/>
</dbReference>
<dbReference type="SUPFAM" id="SSF48452">
    <property type="entry name" value="TPR-like"/>
    <property type="match status" value="1"/>
</dbReference>
<protein>
    <submittedName>
        <fullName evidence="2">Uncharacterized protein</fullName>
    </submittedName>
</protein>
<evidence type="ECO:0000256" key="1">
    <source>
        <dbReference type="SAM" id="Phobius"/>
    </source>
</evidence>
<sequence>MVHNDYLQLWLEAGLPGLVLLLAIYVSTLVLFIRVLRSDRYTTAQALEITGLFSGLLAIAMHSFINFNLYVLPTSLIAGVMLARFHELAAEGLGTRIWKFNPTRYLRPLLYRAVILVLTLVGIGYWTTQMLANYAFQDATRLVQAGDLDRADAVLSRARWLSPDSEMVLVARAELYRYVIAAAPVVARVDKQKLLDSALEALQRAERLNPYRADIPFLRARLYRLGKVMAGPDWKQATVRGYQHAIRLQPRFYAARVELAAFWLEQGESARVRELLERGMAYGYIGHERILPYYRLTASLRRQAGDVAGAELLERSVADILSVPPEKRPRLLDEVKFFSFYNLWRWFLRLLGWA</sequence>
<dbReference type="InterPro" id="IPR051533">
    <property type="entry name" value="WaaL-like"/>
</dbReference>
<dbReference type="InterPro" id="IPR011990">
    <property type="entry name" value="TPR-like_helical_dom_sf"/>
</dbReference>
<feature type="transmembrane region" description="Helical" evidence="1">
    <location>
        <begin position="45"/>
        <end position="64"/>
    </location>
</feature>
<dbReference type="EMBL" id="MFTA01000062">
    <property type="protein sequence ID" value="OGI51241.1"/>
    <property type="molecule type" value="Genomic_DNA"/>
</dbReference>
<gene>
    <name evidence="2" type="ORF">A3B81_03175</name>
</gene>
<keyword evidence="1" id="KW-1133">Transmembrane helix</keyword>